<evidence type="ECO:0000313" key="1">
    <source>
        <dbReference type="EMBL" id="OAF63916.1"/>
    </source>
</evidence>
<protein>
    <submittedName>
        <fullName evidence="1">Uncharacterized protein</fullName>
    </submittedName>
</protein>
<name>A0A177APH4_9BILA</name>
<keyword evidence="2" id="KW-1185">Reference proteome</keyword>
<organism evidence="1 2">
    <name type="scientific">Intoshia linei</name>
    <dbReference type="NCBI Taxonomy" id="1819745"/>
    <lineage>
        <taxon>Eukaryota</taxon>
        <taxon>Metazoa</taxon>
        <taxon>Spiralia</taxon>
        <taxon>Lophotrochozoa</taxon>
        <taxon>Mesozoa</taxon>
        <taxon>Orthonectida</taxon>
        <taxon>Rhopaluridae</taxon>
        <taxon>Intoshia</taxon>
    </lineage>
</organism>
<accession>A0A177APH4</accession>
<comment type="caution">
    <text evidence="1">The sequence shown here is derived from an EMBL/GenBank/DDBJ whole genome shotgun (WGS) entry which is preliminary data.</text>
</comment>
<gene>
    <name evidence="1" type="ORF">A3Q56_08381</name>
</gene>
<proteinExistence type="predicted"/>
<dbReference type="AlphaFoldDB" id="A0A177APH4"/>
<dbReference type="Proteomes" id="UP000078046">
    <property type="component" value="Unassembled WGS sequence"/>
</dbReference>
<dbReference type="EMBL" id="LWCA01002367">
    <property type="protein sequence ID" value="OAF63916.1"/>
    <property type="molecule type" value="Genomic_DNA"/>
</dbReference>
<sequence>MYLRELGKSLCHNHVILRSQSLNNLIELLPVQKRLRCYLCNYNAKRTLQVCVSCNQHICKDHANVICKKCYENHAY</sequence>
<reference evidence="1 2" key="1">
    <citation type="submission" date="2016-04" db="EMBL/GenBank/DDBJ databases">
        <title>The genome of Intoshia linei affirms orthonectids as highly simplified spiralians.</title>
        <authorList>
            <person name="Mikhailov K.V."/>
            <person name="Slusarev G.S."/>
            <person name="Nikitin M.A."/>
            <person name="Logacheva M.D."/>
            <person name="Penin A."/>
            <person name="Aleoshin V."/>
            <person name="Panchin Y.V."/>
        </authorList>
    </citation>
    <scope>NUCLEOTIDE SEQUENCE [LARGE SCALE GENOMIC DNA]</scope>
    <source>
        <strain evidence="1">Intl2013</strain>
        <tissue evidence="1">Whole animal</tissue>
    </source>
</reference>
<evidence type="ECO:0000313" key="2">
    <source>
        <dbReference type="Proteomes" id="UP000078046"/>
    </source>
</evidence>